<dbReference type="Gene3D" id="2.60.120.10">
    <property type="entry name" value="Jelly Rolls"/>
    <property type="match status" value="1"/>
</dbReference>
<accession>A0A370HE59</accession>
<keyword evidence="3" id="KW-1185">Reference proteome</keyword>
<protein>
    <submittedName>
        <fullName evidence="2">Quercetin dioxygenase-like cupin family protein</fullName>
    </submittedName>
</protein>
<sequence>MSNQVSSRKAEALWFGNTLVKILLSSSHGRDGTAVIEHRMPHGDSPPMHVHRNEDEIFHIIEGKMRFQVGQEQIVVGAGETVVAPKGIPHTFRVESADGVRCLTVTKGPDFEGLIRMAGRPVTVEELPPAMGAPTPEMIEALIKACQTNNIDVVGAPLS</sequence>
<dbReference type="InterPro" id="IPR013096">
    <property type="entry name" value="Cupin_2"/>
</dbReference>
<name>A0A370HE59_9HYPH</name>
<feature type="domain" description="Cupin type-2" evidence="1">
    <location>
        <begin position="39"/>
        <end position="105"/>
    </location>
</feature>
<keyword evidence="2" id="KW-0560">Oxidoreductase</keyword>
<reference evidence="2 3" key="1">
    <citation type="submission" date="2018-07" db="EMBL/GenBank/DDBJ databases">
        <title>Genomic Encyclopedia of Type Strains, Phase IV (KMG-IV): sequencing the most valuable type-strain genomes for metagenomic binning, comparative biology and taxonomic classification.</title>
        <authorList>
            <person name="Goeker M."/>
        </authorList>
    </citation>
    <scope>NUCLEOTIDE SEQUENCE [LARGE SCALE GENOMIC DNA]</scope>
    <source>
        <strain evidence="2 3">DSM 14364</strain>
    </source>
</reference>
<dbReference type="Pfam" id="PF07883">
    <property type="entry name" value="Cupin_2"/>
    <property type="match status" value="1"/>
</dbReference>
<dbReference type="Proteomes" id="UP000254925">
    <property type="component" value="Unassembled WGS sequence"/>
</dbReference>
<organism evidence="2 3">
    <name type="scientific">Microvirga subterranea</name>
    <dbReference type="NCBI Taxonomy" id="186651"/>
    <lineage>
        <taxon>Bacteria</taxon>
        <taxon>Pseudomonadati</taxon>
        <taxon>Pseudomonadota</taxon>
        <taxon>Alphaproteobacteria</taxon>
        <taxon>Hyphomicrobiales</taxon>
        <taxon>Methylobacteriaceae</taxon>
        <taxon>Microvirga</taxon>
    </lineage>
</organism>
<dbReference type="GO" id="GO:0051213">
    <property type="term" value="F:dioxygenase activity"/>
    <property type="evidence" value="ECO:0007669"/>
    <property type="project" value="UniProtKB-KW"/>
</dbReference>
<dbReference type="OrthoDB" id="9798709at2"/>
<dbReference type="InterPro" id="IPR011051">
    <property type="entry name" value="RmlC_Cupin_sf"/>
</dbReference>
<evidence type="ECO:0000313" key="3">
    <source>
        <dbReference type="Proteomes" id="UP000254925"/>
    </source>
</evidence>
<dbReference type="InterPro" id="IPR014710">
    <property type="entry name" value="RmlC-like_jellyroll"/>
</dbReference>
<dbReference type="InterPro" id="IPR053146">
    <property type="entry name" value="QDO-like"/>
</dbReference>
<dbReference type="PANTHER" id="PTHR36440">
    <property type="entry name" value="PUTATIVE (AFU_ORTHOLOGUE AFUA_8G07350)-RELATED"/>
    <property type="match status" value="1"/>
</dbReference>
<dbReference type="RefSeq" id="WP_114772345.1">
    <property type="nucleotide sequence ID" value="NZ_QQBB01000011.1"/>
</dbReference>
<evidence type="ECO:0000259" key="1">
    <source>
        <dbReference type="Pfam" id="PF07883"/>
    </source>
</evidence>
<keyword evidence="2" id="KW-0223">Dioxygenase</keyword>
<gene>
    <name evidence="2" type="ORF">DES45_11137</name>
</gene>
<dbReference type="AlphaFoldDB" id="A0A370HE59"/>
<proteinExistence type="predicted"/>
<dbReference type="SUPFAM" id="SSF51182">
    <property type="entry name" value="RmlC-like cupins"/>
    <property type="match status" value="1"/>
</dbReference>
<evidence type="ECO:0000313" key="2">
    <source>
        <dbReference type="EMBL" id="RDI54861.1"/>
    </source>
</evidence>
<dbReference type="PANTHER" id="PTHR36440:SF1">
    <property type="entry name" value="PUTATIVE (AFU_ORTHOLOGUE AFUA_8G07350)-RELATED"/>
    <property type="match status" value="1"/>
</dbReference>
<comment type="caution">
    <text evidence="2">The sequence shown here is derived from an EMBL/GenBank/DDBJ whole genome shotgun (WGS) entry which is preliminary data.</text>
</comment>
<dbReference type="EMBL" id="QQBB01000011">
    <property type="protein sequence ID" value="RDI54861.1"/>
    <property type="molecule type" value="Genomic_DNA"/>
</dbReference>